<name>A0A176YXD2_9BRAD</name>
<dbReference type="EMBL" id="LSEF01000085">
    <property type="protein sequence ID" value="OAF12038.1"/>
    <property type="molecule type" value="Genomic_DNA"/>
</dbReference>
<evidence type="ECO:0000313" key="2">
    <source>
        <dbReference type="EMBL" id="OAF12038.1"/>
    </source>
</evidence>
<sequence>MATNRRFPQRSHQASTNGAADEVIGLTSANNSLVQRASMRWSDVGLFIEVLQFGFETLVEQKEHLQGPENVAPVFFDQSVYQVVNRHR</sequence>
<gene>
    <name evidence="2" type="ORF">AXW67_20850</name>
</gene>
<dbReference type="AlphaFoldDB" id="A0A176YXD2"/>
<evidence type="ECO:0000313" key="3">
    <source>
        <dbReference type="Proteomes" id="UP000077173"/>
    </source>
</evidence>
<accession>A0A176YXD2</accession>
<evidence type="ECO:0000256" key="1">
    <source>
        <dbReference type="SAM" id="MobiDB-lite"/>
    </source>
</evidence>
<proteinExistence type="predicted"/>
<feature type="region of interest" description="Disordered" evidence="1">
    <location>
        <begin position="1"/>
        <end position="20"/>
    </location>
</feature>
<organism evidence="2 3">
    <name type="scientific">Bradyrhizobium neotropicale</name>
    <dbReference type="NCBI Taxonomy" id="1497615"/>
    <lineage>
        <taxon>Bacteria</taxon>
        <taxon>Pseudomonadati</taxon>
        <taxon>Pseudomonadota</taxon>
        <taxon>Alphaproteobacteria</taxon>
        <taxon>Hyphomicrobiales</taxon>
        <taxon>Nitrobacteraceae</taxon>
        <taxon>Bradyrhizobium</taxon>
    </lineage>
</organism>
<keyword evidence="3" id="KW-1185">Reference proteome</keyword>
<dbReference type="GeneID" id="32580891"/>
<protein>
    <submittedName>
        <fullName evidence="2">Uncharacterized protein</fullName>
    </submittedName>
</protein>
<reference evidence="2 3" key="1">
    <citation type="submission" date="2016-02" db="EMBL/GenBank/DDBJ databases">
        <title>Draft genome sequence of the strain BR 10247T Bradyrhizobium neotropicale isolated from nodules of Centrolobium paraense.</title>
        <authorList>
            <person name="Simoes-Araujo J.L."/>
            <person name="Barauna A.C."/>
            <person name="Silva K."/>
            <person name="Zilli J.E."/>
        </authorList>
    </citation>
    <scope>NUCLEOTIDE SEQUENCE [LARGE SCALE GENOMIC DNA]</scope>
    <source>
        <strain evidence="2 3">BR 10247</strain>
    </source>
</reference>
<dbReference type="Proteomes" id="UP000077173">
    <property type="component" value="Unassembled WGS sequence"/>
</dbReference>
<comment type="caution">
    <text evidence="2">The sequence shown here is derived from an EMBL/GenBank/DDBJ whole genome shotgun (WGS) entry which is preliminary data.</text>
</comment>